<dbReference type="PANTHER" id="PTHR12705">
    <property type="entry name" value="ORIGIN RECOGNITION COMPLEX SUBUNIT 5"/>
    <property type="match status" value="1"/>
</dbReference>
<comment type="subcellular location">
    <subcellularLocation>
        <location evidence="1">Nucleus</location>
    </subcellularLocation>
</comment>
<dbReference type="Pfam" id="PF14630">
    <property type="entry name" value="ORC5_C"/>
    <property type="match status" value="1"/>
</dbReference>
<evidence type="ECO:0000256" key="6">
    <source>
        <dbReference type="ARBA" id="ARBA00023242"/>
    </source>
</evidence>
<reference evidence="10" key="1">
    <citation type="submission" date="2017-10" db="EMBL/GenBank/DDBJ databases">
        <authorList>
            <person name="Armitage A.D."/>
            <person name="Barbara D.J."/>
            <person name="Woodhall J.W."/>
            <person name="Sreenivasaprasad S."/>
            <person name="Lane C.R."/>
            <person name="Clarkson J.P."/>
            <person name="Harrison R.J."/>
        </authorList>
    </citation>
    <scope>NUCLEOTIDE SEQUENCE</scope>
    <source>
        <strain evidence="10">FERA 1164</strain>
    </source>
</reference>
<sequence>MQNNTATMLPDEIIAQLTAEFTCRDQQIRHLAALYSAHLPSPPFLNIHGLTATGKSSILRSFFHLSRLQHTIINVRECITTRHLLERIVAASLDALDVFNDEKIDRRPYARTENLSALCVNMEKLLEGRDKFVLVLDAVDKLREGGGTLIAALARLGEMIPNLSLILTTTLPLTPSVLHSASATFLHFPSYTRNELLTILGANSPKIFLQPPSLEQFPDYTPDLAAEDDAWLWGRFLQAVYDSLAKHTGRDLISFKSCAMRLWRPFVEPVVSEQFGTRNFSRLMVNRRHLFQLEDSVLDRIIADSTESTKDVAAAGVLPATPSKKKLANMTAHSLPYFTTHILIAAYLASYNPSRTDVTYFMKHTDKRKNKRRAPSAASFSVTGKRTGAKHRKISRHLLTPSPFTLDRLLAIFRALLDGTVPQVADLYTQIATLTSMRLLVRAGAGSNDALEGGGRWRVNFGWEYARALGRSVNLEVGEYLVGGVD</sequence>
<protein>
    <recommendedName>
        <fullName evidence="12">Orc1-like AAA ATPase domain-containing protein</fullName>
    </recommendedName>
</protein>
<evidence type="ECO:0000256" key="2">
    <source>
        <dbReference type="ARBA" id="ARBA00006269"/>
    </source>
</evidence>
<keyword evidence="3" id="KW-0235">DNA replication</keyword>
<gene>
    <name evidence="10" type="ORF">AA0115_g10409</name>
</gene>
<evidence type="ECO:0000313" key="10">
    <source>
        <dbReference type="EMBL" id="RYN20013.1"/>
    </source>
</evidence>
<evidence type="ECO:0000259" key="9">
    <source>
        <dbReference type="Pfam" id="PF21639"/>
    </source>
</evidence>
<dbReference type="InterPro" id="IPR047088">
    <property type="entry name" value="ORC5_C"/>
</dbReference>
<dbReference type="InterPro" id="IPR048866">
    <property type="entry name" value="ORC5_lid"/>
</dbReference>
<proteinExistence type="inferred from homology"/>
<dbReference type="InterPro" id="IPR041664">
    <property type="entry name" value="AAA_16"/>
</dbReference>
<feature type="domain" description="ORC5 lid" evidence="9">
    <location>
        <begin position="233"/>
        <end position="292"/>
    </location>
</feature>
<evidence type="ECO:0000259" key="7">
    <source>
        <dbReference type="Pfam" id="PF13191"/>
    </source>
</evidence>
<comment type="similarity">
    <text evidence="2">Belongs to the ORC5 family.</text>
</comment>
<keyword evidence="6" id="KW-0539">Nucleus</keyword>
<dbReference type="Pfam" id="PF13191">
    <property type="entry name" value="AAA_16"/>
    <property type="match status" value="1"/>
</dbReference>
<comment type="caution">
    <text evidence="10">The sequence shown here is derived from an EMBL/GenBank/DDBJ whole genome shotgun (WGS) entry which is preliminary data.</text>
</comment>
<feature type="domain" description="Origin recognition complex subunit 5 C-terminal" evidence="8">
    <location>
        <begin position="335"/>
        <end position="481"/>
    </location>
</feature>
<dbReference type="GO" id="GO:0005664">
    <property type="term" value="C:nuclear origin of replication recognition complex"/>
    <property type="evidence" value="ECO:0007669"/>
    <property type="project" value="TreeGrafter"/>
</dbReference>
<dbReference type="InterPro" id="IPR020796">
    <property type="entry name" value="ORC5"/>
</dbReference>
<dbReference type="Proteomes" id="UP000292340">
    <property type="component" value="Unassembled WGS sequence"/>
</dbReference>
<keyword evidence="5" id="KW-0067">ATP-binding</keyword>
<dbReference type="GO" id="GO:0003688">
    <property type="term" value="F:DNA replication origin binding"/>
    <property type="evidence" value="ECO:0007669"/>
    <property type="project" value="TreeGrafter"/>
</dbReference>
<feature type="domain" description="Orc1-like AAA ATPase" evidence="7">
    <location>
        <begin position="20"/>
        <end position="166"/>
    </location>
</feature>
<evidence type="ECO:0000259" key="8">
    <source>
        <dbReference type="Pfam" id="PF14630"/>
    </source>
</evidence>
<organism evidence="10 11">
    <name type="scientific">Alternaria tenuissima</name>
    <dbReference type="NCBI Taxonomy" id="119927"/>
    <lineage>
        <taxon>Eukaryota</taxon>
        <taxon>Fungi</taxon>
        <taxon>Dikarya</taxon>
        <taxon>Ascomycota</taxon>
        <taxon>Pezizomycotina</taxon>
        <taxon>Dothideomycetes</taxon>
        <taxon>Pleosporomycetidae</taxon>
        <taxon>Pleosporales</taxon>
        <taxon>Pleosporineae</taxon>
        <taxon>Pleosporaceae</taxon>
        <taxon>Alternaria</taxon>
        <taxon>Alternaria sect. Alternaria</taxon>
        <taxon>Alternaria alternata complex</taxon>
    </lineage>
</organism>
<dbReference type="InterPro" id="IPR027417">
    <property type="entry name" value="P-loop_NTPase"/>
</dbReference>
<dbReference type="AlphaFoldDB" id="A0AB37W764"/>
<evidence type="ECO:0008006" key="12">
    <source>
        <dbReference type="Google" id="ProtNLM"/>
    </source>
</evidence>
<dbReference type="GO" id="GO:0006270">
    <property type="term" value="P:DNA replication initiation"/>
    <property type="evidence" value="ECO:0007669"/>
    <property type="project" value="TreeGrafter"/>
</dbReference>
<evidence type="ECO:0000256" key="5">
    <source>
        <dbReference type="ARBA" id="ARBA00022840"/>
    </source>
</evidence>
<dbReference type="EMBL" id="PDXB01000039">
    <property type="protein sequence ID" value="RYN20013.1"/>
    <property type="molecule type" value="Genomic_DNA"/>
</dbReference>
<evidence type="ECO:0000256" key="1">
    <source>
        <dbReference type="ARBA" id="ARBA00004123"/>
    </source>
</evidence>
<name>A0AB37W764_9PLEO</name>
<reference evidence="10" key="2">
    <citation type="journal article" date="2019" name="bioRxiv">
        <title>Genomics, evolutionary history and diagnostics of the Alternaria alternata species group including apple and Asian pear pathotypes.</title>
        <authorList>
            <person name="Armitage A.D."/>
            <person name="Cockerton H.M."/>
            <person name="Sreenivasaprasad S."/>
            <person name="Woodhall J.W."/>
            <person name="Lane C.R."/>
            <person name="Harrison R.J."/>
            <person name="Clarkson J.P."/>
        </authorList>
    </citation>
    <scope>NUCLEOTIDE SEQUENCE</scope>
    <source>
        <strain evidence="10">FERA 1164</strain>
    </source>
</reference>
<evidence type="ECO:0000313" key="11">
    <source>
        <dbReference type="Proteomes" id="UP000292340"/>
    </source>
</evidence>
<evidence type="ECO:0000256" key="3">
    <source>
        <dbReference type="ARBA" id="ARBA00022705"/>
    </source>
</evidence>
<evidence type="ECO:0000256" key="4">
    <source>
        <dbReference type="ARBA" id="ARBA00022741"/>
    </source>
</evidence>
<keyword evidence="4" id="KW-0547">Nucleotide-binding</keyword>
<dbReference type="SUPFAM" id="SSF52540">
    <property type="entry name" value="P-loop containing nucleoside triphosphate hydrolases"/>
    <property type="match status" value="1"/>
</dbReference>
<dbReference type="Pfam" id="PF21639">
    <property type="entry name" value="ORC5_lid"/>
    <property type="match status" value="1"/>
</dbReference>
<dbReference type="Gene3D" id="3.40.50.300">
    <property type="entry name" value="P-loop containing nucleotide triphosphate hydrolases"/>
    <property type="match status" value="1"/>
</dbReference>
<dbReference type="PANTHER" id="PTHR12705:SF0">
    <property type="entry name" value="ORIGIN RECOGNITION COMPLEX SUBUNIT 5"/>
    <property type="match status" value="1"/>
</dbReference>
<accession>A0AB37W764</accession>